<evidence type="ECO:0000256" key="2">
    <source>
        <dbReference type="ARBA" id="ARBA00022475"/>
    </source>
</evidence>
<evidence type="ECO:0000256" key="4">
    <source>
        <dbReference type="ARBA" id="ARBA00022692"/>
    </source>
</evidence>
<feature type="transmembrane region" description="Helical" evidence="14">
    <location>
        <begin position="191"/>
        <end position="215"/>
    </location>
</feature>
<keyword evidence="10 13" id="KW-0675">Receptor</keyword>
<keyword evidence="11" id="KW-0325">Glycoprotein</keyword>
<comment type="similarity">
    <text evidence="13">Belongs to the G-protein coupled receptor 1 family.</text>
</comment>
<keyword evidence="8 14" id="KW-0472">Membrane</keyword>
<dbReference type="InterPro" id="IPR000725">
    <property type="entry name" value="Olfact_rcpt"/>
</dbReference>
<dbReference type="PRINTS" id="PR00245">
    <property type="entry name" value="OLFACTORYR"/>
</dbReference>
<feature type="transmembrane region" description="Helical" evidence="14">
    <location>
        <begin position="96"/>
        <end position="118"/>
    </location>
</feature>
<feature type="transmembrane region" description="Helical" evidence="14">
    <location>
        <begin position="57"/>
        <end position="76"/>
    </location>
</feature>
<keyword evidence="12 13" id="KW-0807">Transducer</keyword>
<evidence type="ECO:0000256" key="14">
    <source>
        <dbReference type="RuleBase" id="RU363047"/>
    </source>
</evidence>
<dbReference type="Proteomes" id="UP000515150">
    <property type="component" value="Chromosome 21"/>
</dbReference>
<dbReference type="GO" id="GO:0004984">
    <property type="term" value="F:olfactory receptor activity"/>
    <property type="evidence" value="ECO:0007669"/>
    <property type="project" value="InterPro"/>
</dbReference>
<name>A0A6P7LCN6_BETSP</name>
<keyword evidence="6 14" id="KW-1133">Transmembrane helix</keyword>
<evidence type="ECO:0000256" key="11">
    <source>
        <dbReference type="ARBA" id="ARBA00023180"/>
    </source>
</evidence>
<evidence type="ECO:0000256" key="10">
    <source>
        <dbReference type="ARBA" id="ARBA00023170"/>
    </source>
</evidence>
<feature type="transmembrane region" description="Helical" evidence="14">
    <location>
        <begin position="23"/>
        <end position="48"/>
    </location>
</feature>
<dbReference type="PRINTS" id="PR00237">
    <property type="entry name" value="GPCRRHODOPSN"/>
</dbReference>
<evidence type="ECO:0000256" key="8">
    <source>
        <dbReference type="ARBA" id="ARBA00023136"/>
    </source>
</evidence>
<dbReference type="OrthoDB" id="10017003at2759"/>
<dbReference type="GO" id="GO:0005886">
    <property type="term" value="C:plasma membrane"/>
    <property type="evidence" value="ECO:0007669"/>
    <property type="project" value="UniProtKB-SubCell"/>
</dbReference>
<dbReference type="PANTHER" id="PTHR26451:SF847">
    <property type="entry name" value="ODORANT RECEPTOR-RELATED"/>
    <property type="match status" value="1"/>
</dbReference>
<dbReference type="PROSITE" id="PS00237">
    <property type="entry name" value="G_PROTEIN_RECEP_F1_1"/>
    <property type="match status" value="1"/>
</dbReference>
<dbReference type="Gene3D" id="1.20.1070.10">
    <property type="entry name" value="Rhodopsin 7-helix transmembrane proteins"/>
    <property type="match status" value="1"/>
</dbReference>
<dbReference type="InParanoid" id="A0A6P7LCN6"/>
<evidence type="ECO:0000313" key="17">
    <source>
        <dbReference type="RefSeq" id="XP_028992013.1"/>
    </source>
</evidence>
<accession>A0A6P7LCN6</accession>
<gene>
    <name evidence="17" type="primary">LOC114846936</name>
</gene>
<evidence type="ECO:0000259" key="15">
    <source>
        <dbReference type="PROSITE" id="PS50262"/>
    </source>
</evidence>
<dbReference type="GO" id="GO:0005549">
    <property type="term" value="F:odorant binding"/>
    <property type="evidence" value="ECO:0007669"/>
    <property type="project" value="TreeGrafter"/>
</dbReference>
<dbReference type="InterPro" id="IPR017452">
    <property type="entry name" value="GPCR_Rhodpsn_7TM"/>
</dbReference>
<dbReference type="GeneID" id="114846936"/>
<evidence type="ECO:0000256" key="3">
    <source>
        <dbReference type="ARBA" id="ARBA00022606"/>
    </source>
</evidence>
<evidence type="ECO:0000256" key="9">
    <source>
        <dbReference type="ARBA" id="ARBA00023157"/>
    </source>
</evidence>
<keyword evidence="4 13" id="KW-0812">Transmembrane</keyword>
<dbReference type="FunFam" id="1.20.1070.10:FF:000024">
    <property type="entry name" value="Olfactory receptor"/>
    <property type="match status" value="1"/>
</dbReference>
<evidence type="ECO:0000256" key="12">
    <source>
        <dbReference type="ARBA" id="ARBA00023224"/>
    </source>
</evidence>
<keyword evidence="5 14" id="KW-0552">Olfaction</keyword>
<feature type="transmembrane region" description="Helical" evidence="14">
    <location>
        <begin position="267"/>
        <end position="289"/>
    </location>
</feature>
<evidence type="ECO:0000256" key="13">
    <source>
        <dbReference type="RuleBase" id="RU000688"/>
    </source>
</evidence>
<sequence>MEENLNVTYLTLDGHVEVSKYRYLYFMTFLLVYVLILCSNCTVVYLIWKKTDLHEPMYVFIAALLLNSVLLSTNIYPKLLLDFLSDTQVISHQACLLQYSLIYLLGSSEFLLLAAMAYDRYVSICKPLHYQSIMRRTTVCVFLAAAWLLPACQQAGLSILSAQQKLCSFTLKFIFCNNSIYKLFCVTSRAITVFGVFIMSNTVVGPVIFIVFTYTRILLICYHSSADVRRKAAHTCLPHLLVLSNYFCLFMYEVITVRLDYDFPKAARLIMSLQVVLYNPLFNPFIYGLKMKEIRKHLKMFLCLDVTKHS</sequence>
<evidence type="ECO:0000256" key="1">
    <source>
        <dbReference type="ARBA" id="ARBA00004651"/>
    </source>
</evidence>
<protein>
    <recommendedName>
        <fullName evidence="14">Olfactory receptor</fullName>
    </recommendedName>
</protein>
<dbReference type="InterPro" id="IPR000276">
    <property type="entry name" value="GPCR_Rhodpsn"/>
</dbReference>
<dbReference type="AlphaFoldDB" id="A0A6P7LCN6"/>
<keyword evidence="2 14" id="KW-1003">Cell membrane</keyword>
<keyword evidence="7 13" id="KW-0297">G-protein coupled receptor</keyword>
<proteinExistence type="inferred from homology"/>
<feature type="transmembrane region" description="Helical" evidence="14">
    <location>
        <begin position="236"/>
        <end position="255"/>
    </location>
</feature>
<organism evidence="16 17">
    <name type="scientific">Betta splendens</name>
    <name type="common">Siamese fighting fish</name>
    <dbReference type="NCBI Taxonomy" id="158456"/>
    <lineage>
        <taxon>Eukaryota</taxon>
        <taxon>Metazoa</taxon>
        <taxon>Chordata</taxon>
        <taxon>Craniata</taxon>
        <taxon>Vertebrata</taxon>
        <taxon>Euteleostomi</taxon>
        <taxon>Actinopterygii</taxon>
        <taxon>Neopterygii</taxon>
        <taxon>Teleostei</taxon>
        <taxon>Neoteleostei</taxon>
        <taxon>Acanthomorphata</taxon>
        <taxon>Anabantaria</taxon>
        <taxon>Anabantiformes</taxon>
        <taxon>Anabantoidei</taxon>
        <taxon>Osphronemidae</taxon>
        <taxon>Betta</taxon>
    </lineage>
</organism>
<keyword evidence="3 14" id="KW-0716">Sensory transduction</keyword>
<dbReference type="KEGG" id="bspl:114846936"/>
<dbReference type="Pfam" id="PF13853">
    <property type="entry name" value="7tm_4"/>
    <property type="match status" value="1"/>
</dbReference>
<dbReference type="GO" id="GO:0004930">
    <property type="term" value="F:G protein-coupled receptor activity"/>
    <property type="evidence" value="ECO:0007669"/>
    <property type="project" value="UniProtKB-KW"/>
</dbReference>
<reference evidence="17" key="1">
    <citation type="submission" date="2025-08" db="UniProtKB">
        <authorList>
            <consortium name="RefSeq"/>
        </authorList>
    </citation>
    <scope>IDENTIFICATION</scope>
</reference>
<keyword evidence="9" id="KW-1015">Disulfide bond</keyword>
<feature type="domain" description="G-protein coupled receptors family 1 profile" evidence="15">
    <location>
        <begin position="39"/>
        <end position="287"/>
    </location>
</feature>
<feature type="transmembrane region" description="Helical" evidence="14">
    <location>
        <begin position="139"/>
        <end position="162"/>
    </location>
</feature>
<evidence type="ECO:0000256" key="6">
    <source>
        <dbReference type="ARBA" id="ARBA00022989"/>
    </source>
</evidence>
<evidence type="ECO:0000313" key="16">
    <source>
        <dbReference type="Proteomes" id="UP000515150"/>
    </source>
</evidence>
<evidence type="ECO:0000256" key="7">
    <source>
        <dbReference type="ARBA" id="ARBA00023040"/>
    </source>
</evidence>
<comment type="subcellular location">
    <subcellularLocation>
        <location evidence="1 14">Cell membrane</location>
        <topology evidence="1 14">Multi-pass membrane protein</topology>
    </subcellularLocation>
</comment>
<keyword evidence="16" id="KW-1185">Reference proteome</keyword>
<dbReference type="RefSeq" id="XP_028992013.1">
    <property type="nucleotide sequence ID" value="XM_029136180.1"/>
</dbReference>
<dbReference type="InterPro" id="IPR052921">
    <property type="entry name" value="GPCR1_Superfamily_Member"/>
</dbReference>
<dbReference type="PANTHER" id="PTHR26451">
    <property type="entry name" value="G_PROTEIN_RECEP_F1_2 DOMAIN-CONTAINING PROTEIN"/>
    <property type="match status" value="1"/>
</dbReference>
<dbReference type="SUPFAM" id="SSF81321">
    <property type="entry name" value="Family A G protein-coupled receptor-like"/>
    <property type="match status" value="1"/>
</dbReference>
<dbReference type="PROSITE" id="PS50262">
    <property type="entry name" value="G_PROTEIN_RECEP_F1_2"/>
    <property type="match status" value="1"/>
</dbReference>
<evidence type="ECO:0000256" key="5">
    <source>
        <dbReference type="ARBA" id="ARBA00022725"/>
    </source>
</evidence>